<evidence type="ECO:0000256" key="1">
    <source>
        <dbReference type="SAM" id="Phobius"/>
    </source>
</evidence>
<evidence type="ECO:0000313" key="2">
    <source>
        <dbReference type="EMBL" id="SHE32945.1"/>
    </source>
</evidence>
<dbReference type="EMBL" id="FQVL01000001">
    <property type="protein sequence ID" value="SHE32945.1"/>
    <property type="molecule type" value="Genomic_DNA"/>
</dbReference>
<dbReference type="AlphaFoldDB" id="A0A1M4SL79"/>
<protein>
    <submittedName>
        <fullName evidence="2">Uncharacterized protein</fullName>
    </submittedName>
</protein>
<dbReference type="Proteomes" id="UP000184476">
    <property type="component" value="Unassembled WGS sequence"/>
</dbReference>
<keyword evidence="1" id="KW-0812">Transmembrane</keyword>
<keyword evidence="1" id="KW-0472">Membrane</keyword>
<accession>A0A1M4SL79</accession>
<feature type="transmembrane region" description="Helical" evidence="1">
    <location>
        <begin position="24"/>
        <end position="52"/>
    </location>
</feature>
<sequence length="76" mass="9144">MRERLEKAARNNEREEKSKFGSSIFRWMFVAAKLIWLLIHTSSSTLLFLPFVDARKFYRLFKKLLATIYHEGTYIQ</sequence>
<evidence type="ECO:0000313" key="3">
    <source>
        <dbReference type="Proteomes" id="UP000184476"/>
    </source>
</evidence>
<organism evidence="2 3">
    <name type="scientific">Seinonella peptonophila</name>
    <dbReference type="NCBI Taxonomy" id="112248"/>
    <lineage>
        <taxon>Bacteria</taxon>
        <taxon>Bacillati</taxon>
        <taxon>Bacillota</taxon>
        <taxon>Bacilli</taxon>
        <taxon>Bacillales</taxon>
        <taxon>Thermoactinomycetaceae</taxon>
        <taxon>Seinonella</taxon>
    </lineage>
</organism>
<gene>
    <name evidence="2" type="ORF">SAMN05444392_10128</name>
</gene>
<keyword evidence="1" id="KW-1133">Transmembrane helix</keyword>
<keyword evidence="3" id="KW-1185">Reference proteome</keyword>
<proteinExistence type="predicted"/>
<reference evidence="2 3" key="1">
    <citation type="submission" date="2016-11" db="EMBL/GenBank/DDBJ databases">
        <authorList>
            <person name="Jaros S."/>
            <person name="Januszkiewicz K."/>
            <person name="Wedrychowicz H."/>
        </authorList>
    </citation>
    <scope>NUCLEOTIDE SEQUENCE [LARGE SCALE GENOMIC DNA]</scope>
    <source>
        <strain evidence="2 3">DSM 44666</strain>
    </source>
</reference>
<name>A0A1M4SL79_9BACL</name>